<keyword evidence="8" id="KW-1185">Reference proteome</keyword>
<dbReference type="NCBIfam" id="NF008686">
    <property type="entry name" value="PRK11705.1"/>
    <property type="match status" value="1"/>
</dbReference>
<dbReference type="SUPFAM" id="SSF53335">
    <property type="entry name" value="S-adenosyl-L-methionine-dependent methyltransferases"/>
    <property type="match status" value="1"/>
</dbReference>
<dbReference type="GO" id="GO:0008610">
    <property type="term" value="P:lipid biosynthetic process"/>
    <property type="evidence" value="ECO:0007669"/>
    <property type="project" value="InterPro"/>
</dbReference>
<dbReference type="PANTHER" id="PTHR43667:SF1">
    <property type="entry name" value="CYCLOPROPANE-FATTY-ACYL-PHOSPHOLIPID SYNTHASE"/>
    <property type="match status" value="1"/>
</dbReference>
<dbReference type="Gene3D" id="3.40.50.150">
    <property type="entry name" value="Vaccinia Virus protein VP39"/>
    <property type="match status" value="1"/>
</dbReference>
<feature type="active site" evidence="6">
    <location>
        <position position="361"/>
    </location>
</feature>
<dbReference type="GO" id="GO:0032259">
    <property type="term" value="P:methylation"/>
    <property type="evidence" value="ECO:0007669"/>
    <property type="project" value="UniProtKB-KW"/>
</dbReference>
<evidence type="ECO:0000313" key="8">
    <source>
        <dbReference type="Proteomes" id="UP000243232"/>
    </source>
</evidence>
<evidence type="ECO:0000256" key="2">
    <source>
        <dbReference type="ARBA" id="ARBA00022603"/>
    </source>
</evidence>
<evidence type="ECO:0000256" key="3">
    <source>
        <dbReference type="ARBA" id="ARBA00022679"/>
    </source>
</evidence>
<proteinExistence type="inferred from homology"/>
<keyword evidence="3" id="KW-0808">Transferase</keyword>
<dbReference type="AlphaFoldDB" id="A0A1H2ENF6"/>
<dbReference type="InterPro" id="IPR029063">
    <property type="entry name" value="SAM-dependent_MTases_sf"/>
</dbReference>
<sequence length="390" mass="45088">MAQGKFSSQAADQLHQHSTGRRARDIVEALLQHAAIQIDGRQPWDMQVHDERLYDRVLSDGTLGLGEAWMDGWWDCAQLDEFTCRVLRAHLDRHLRIGWYALWRRFCGLLGNLQSRSRAFIVGQQHYDLGNQLYQCMLDQRMTYTCGYWAQASDLDQAQTHKLDLSCRKLGLQAGQRILDIGCGWGSFGEFAARHYGVEVVGITISREQAELARQRCQGLPVEIRLQDYRDLDERFDHIVSLGMFEHVGWKNYATYMQVVQRCLADGGLFLLHSIGGNRSLRHTDPWIDRYIFPNGGLPSIAQIGRACEPGLVMEDWHNFGADYDRTLMAWHANFERHWPQLEGQYDSRFRRMWRYYLLSCAGAFRARDIQLWQVVLSKGGVPGGYRSLR</sequence>
<dbReference type="PANTHER" id="PTHR43667">
    <property type="entry name" value="CYCLOPROPANE-FATTY-ACYL-PHOSPHOLIPID SYNTHASE"/>
    <property type="match status" value="1"/>
</dbReference>
<evidence type="ECO:0000256" key="5">
    <source>
        <dbReference type="ARBA" id="ARBA00023098"/>
    </source>
</evidence>
<dbReference type="STRING" id="364197.SAMN05216296_0942"/>
<dbReference type="PIRSF" id="PIRSF003085">
    <property type="entry name" value="CMAS"/>
    <property type="match status" value="1"/>
</dbReference>
<evidence type="ECO:0000313" key="7">
    <source>
        <dbReference type="EMBL" id="SDT96650.1"/>
    </source>
</evidence>
<dbReference type="EMBL" id="LT629785">
    <property type="protein sequence ID" value="SDT96650.1"/>
    <property type="molecule type" value="Genomic_DNA"/>
</dbReference>
<name>A0A1H2ENF6_9PSED</name>
<dbReference type="InterPro" id="IPR050723">
    <property type="entry name" value="CFA/CMAS"/>
</dbReference>
<protein>
    <submittedName>
        <fullName evidence="7">Cyclopropane-fatty-acyl-phospholipid synthase</fullName>
    </submittedName>
</protein>
<comment type="similarity">
    <text evidence="1">Belongs to the CFA/CMAS family.</text>
</comment>
<gene>
    <name evidence="7" type="ORF">SAMN05216296_0942</name>
</gene>
<dbReference type="Proteomes" id="UP000243232">
    <property type="component" value="Chromosome I"/>
</dbReference>
<dbReference type="Pfam" id="PF02353">
    <property type="entry name" value="CMAS"/>
    <property type="match status" value="1"/>
</dbReference>
<evidence type="ECO:0000256" key="1">
    <source>
        <dbReference type="ARBA" id="ARBA00010815"/>
    </source>
</evidence>
<keyword evidence="5" id="KW-0443">Lipid metabolism</keyword>
<dbReference type="InterPro" id="IPR003333">
    <property type="entry name" value="CMAS"/>
</dbReference>
<dbReference type="CDD" id="cd02440">
    <property type="entry name" value="AdoMet_MTases"/>
    <property type="match status" value="1"/>
</dbReference>
<evidence type="ECO:0000256" key="6">
    <source>
        <dbReference type="PIRSR" id="PIRSR003085-1"/>
    </source>
</evidence>
<keyword evidence="2" id="KW-0489">Methyltransferase</keyword>
<dbReference type="OrthoDB" id="9782855at2"/>
<dbReference type="GO" id="GO:0008168">
    <property type="term" value="F:methyltransferase activity"/>
    <property type="evidence" value="ECO:0007669"/>
    <property type="project" value="UniProtKB-KW"/>
</dbReference>
<organism evidence="7 8">
    <name type="scientific">Pseudomonas pohangensis</name>
    <dbReference type="NCBI Taxonomy" id="364197"/>
    <lineage>
        <taxon>Bacteria</taxon>
        <taxon>Pseudomonadati</taxon>
        <taxon>Pseudomonadota</taxon>
        <taxon>Gammaproteobacteria</taxon>
        <taxon>Pseudomonadales</taxon>
        <taxon>Pseudomonadaceae</taxon>
        <taxon>Pseudomonas</taxon>
    </lineage>
</organism>
<dbReference type="RefSeq" id="WP_090193323.1">
    <property type="nucleotide sequence ID" value="NZ_LT629785.1"/>
</dbReference>
<evidence type="ECO:0000256" key="4">
    <source>
        <dbReference type="ARBA" id="ARBA00022691"/>
    </source>
</evidence>
<keyword evidence="4" id="KW-0949">S-adenosyl-L-methionine</keyword>
<reference evidence="8" key="1">
    <citation type="submission" date="2016-10" db="EMBL/GenBank/DDBJ databases">
        <authorList>
            <person name="Varghese N."/>
            <person name="Submissions S."/>
        </authorList>
    </citation>
    <scope>NUCLEOTIDE SEQUENCE [LARGE SCALE GENOMIC DNA]</scope>
    <source>
        <strain evidence="8">DSM 17875</strain>
    </source>
</reference>
<accession>A0A1H2ENF6</accession>